<feature type="transmembrane region" description="Helical" evidence="1">
    <location>
        <begin position="72"/>
        <end position="90"/>
    </location>
</feature>
<keyword evidence="1" id="KW-0812">Transmembrane</keyword>
<name>A0ABR7B913_9PSED</name>
<evidence type="ECO:0000256" key="1">
    <source>
        <dbReference type="SAM" id="Phobius"/>
    </source>
</evidence>
<proteinExistence type="predicted"/>
<reference evidence="2 3" key="1">
    <citation type="submission" date="2020-08" db="EMBL/GenBank/DDBJ databases">
        <title>Putative novel bacterial strains isolated from necrotic wheat leaf tissues caused by Xanthomonas translucens.</title>
        <authorList>
            <person name="Tambong J.T."/>
        </authorList>
    </citation>
    <scope>NUCLEOTIDE SEQUENCE [LARGE SCALE GENOMIC DNA]</scope>
    <source>
        <strain evidence="2 3">DOAB 1067</strain>
    </source>
</reference>
<keyword evidence="3" id="KW-1185">Reference proteome</keyword>
<keyword evidence="1" id="KW-0472">Membrane</keyword>
<evidence type="ECO:0000313" key="3">
    <source>
        <dbReference type="Proteomes" id="UP000660131"/>
    </source>
</evidence>
<dbReference type="RefSeq" id="WP_187517634.1">
    <property type="nucleotide sequence ID" value="NZ_JACONV010000001.1"/>
</dbReference>
<feature type="transmembrane region" description="Helical" evidence="1">
    <location>
        <begin position="96"/>
        <end position="118"/>
    </location>
</feature>
<feature type="transmembrane region" description="Helical" evidence="1">
    <location>
        <begin position="47"/>
        <end position="65"/>
    </location>
</feature>
<sequence length="135" mass="14615">MKFRHLATLSAFLFWALAVVWMFAPAQMLANWGVGFSNETGLVSRRAAALYMGFGVMFFLARNAAPSVIRSALVSGFVTACLILAALGVFEWTSGHASSGILAAVLVEVLLSLAFVFVQRRDQECVLNRGSEPAR</sequence>
<organism evidence="2 3">
    <name type="scientific">Pseudomonas triticifolii</name>
    <dbReference type="NCBI Taxonomy" id="2762592"/>
    <lineage>
        <taxon>Bacteria</taxon>
        <taxon>Pseudomonadati</taxon>
        <taxon>Pseudomonadota</taxon>
        <taxon>Gammaproteobacteria</taxon>
        <taxon>Pseudomonadales</taxon>
        <taxon>Pseudomonadaceae</taxon>
        <taxon>Pseudomonas</taxon>
    </lineage>
</organism>
<accession>A0ABR7B913</accession>
<dbReference type="Proteomes" id="UP000660131">
    <property type="component" value="Unassembled WGS sequence"/>
</dbReference>
<dbReference type="EMBL" id="JACONV010000001">
    <property type="protein sequence ID" value="MBC3953651.1"/>
    <property type="molecule type" value="Genomic_DNA"/>
</dbReference>
<gene>
    <name evidence="2" type="ORF">H8S56_01350</name>
</gene>
<keyword evidence="1" id="KW-1133">Transmembrane helix</keyword>
<protein>
    <recommendedName>
        <fullName evidence="4">DUF4345 domain-containing protein</fullName>
    </recommendedName>
</protein>
<comment type="caution">
    <text evidence="2">The sequence shown here is derived from an EMBL/GenBank/DDBJ whole genome shotgun (WGS) entry which is preliminary data.</text>
</comment>
<evidence type="ECO:0008006" key="4">
    <source>
        <dbReference type="Google" id="ProtNLM"/>
    </source>
</evidence>
<evidence type="ECO:0000313" key="2">
    <source>
        <dbReference type="EMBL" id="MBC3953651.1"/>
    </source>
</evidence>